<feature type="chain" id="PRO_5045029847" description="Ricin B lectin domain-containing protein" evidence="1">
    <location>
        <begin position="27"/>
        <end position="175"/>
    </location>
</feature>
<evidence type="ECO:0000259" key="2">
    <source>
        <dbReference type="SMART" id="SM00458"/>
    </source>
</evidence>
<evidence type="ECO:0000313" key="5">
    <source>
        <dbReference type="Proteomes" id="UP001501752"/>
    </source>
</evidence>
<keyword evidence="1" id="KW-0732">Signal</keyword>
<evidence type="ECO:0000313" key="3">
    <source>
        <dbReference type="EMBL" id="GAA4830098.1"/>
    </source>
</evidence>
<name>A0ABP9D508_9ACTN</name>
<comment type="caution">
    <text evidence="3">The sequence shown here is derived from an EMBL/GenBank/DDBJ whole genome shotgun (WGS) entry which is preliminary data.</text>
</comment>
<dbReference type="SUPFAM" id="SSF50370">
    <property type="entry name" value="Ricin B-like lectins"/>
    <property type="match status" value="1"/>
</dbReference>
<reference evidence="5" key="2">
    <citation type="journal article" date="2019" name="Int. J. Syst. Evol. Microbiol.">
        <title>The Global Catalogue of Microorganisms (GCM) 10K type strain sequencing project: providing services to taxonomists for standard genome sequencing and annotation.</title>
        <authorList>
            <consortium name="The Broad Institute Genomics Platform"/>
            <consortium name="The Broad Institute Genome Sequencing Center for Infectious Disease"/>
            <person name="Wu L."/>
            <person name="Ma J."/>
        </authorList>
    </citation>
    <scope>NUCLEOTIDE SEQUENCE [LARGE SCALE GENOMIC DNA]</scope>
    <source>
        <strain evidence="5">JCM 13006</strain>
    </source>
</reference>
<dbReference type="RefSeq" id="WP_345694647.1">
    <property type="nucleotide sequence ID" value="NZ_BAABIS010000001.1"/>
</dbReference>
<organism evidence="3 5">
    <name type="scientific">Kitasatospora terrestris</name>
    <dbReference type="NCBI Taxonomy" id="258051"/>
    <lineage>
        <taxon>Bacteria</taxon>
        <taxon>Bacillati</taxon>
        <taxon>Actinomycetota</taxon>
        <taxon>Actinomycetes</taxon>
        <taxon>Kitasatosporales</taxon>
        <taxon>Streptomycetaceae</taxon>
        <taxon>Kitasatospora</taxon>
    </lineage>
</organism>
<keyword evidence="5" id="KW-1185">Reference proteome</keyword>
<sequence length="175" mass="18598">MKNKVSRVLTVAGALASALALGTVNAGTASAYTWDEIYSYGAGVCLTPYGGSTSNGANIVQWRCDTVTNITAHNWSWDEIPGGYQVRNRNSNKCITLYGGSTANGTYLTQWDCNGSAAQKWYMGGYSGNYTINHAGSGKCMTSKGGDQSSSGVVMTLWDCNGSPAQRWFLGDIQS</sequence>
<reference evidence="3" key="1">
    <citation type="journal article" date="2014" name="Int. J. Syst. Evol. Microbiol.">
        <title>Complete genome of a new Firmicutes species belonging to the dominant human colonic microbiota ('Ruminococcus bicirculans') reveals two chromosomes and a selective capacity to utilize plant glucans.</title>
        <authorList>
            <consortium name="NISC Comparative Sequencing Program"/>
            <person name="Wegmann U."/>
            <person name="Louis P."/>
            <person name="Goesmann A."/>
            <person name="Henrissat B."/>
            <person name="Duncan S.H."/>
            <person name="Flint H.J."/>
        </authorList>
    </citation>
    <scope>NUCLEOTIDE SEQUENCE</scope>
    <source>
        <strain evidence="3">JCM 13006</strain>
    </source>
</reference>
<protein>
    <recommendedName>
        <fullName evidence="2">Ricin B lectin domain-containing protein</fullName>
    </recommendedName>
</protein>
<gene>
    <name evidence="3" type="ORF">GCM10023235_00020</name>
    <name evidence="4" type="ORF">GCM10023235_78900</name>
</gene>
<dbReference type="EMBL" id="BAABIS010000001">
    <property type="protein sequence ID" value="GAA4830098.1"/>
    <property type="molecule type" value="Genomic_DNA"/>
</dbReference>
<accession>A0ABP9D508</accession>
<evidence type="ECO:0000256" key="1">
    <source>
        <dbReference type="SAM" id="SignalP"/>
    </source>
</evidence>
<reference evidence="3" key="3">
    <citation type="submission" date="2023-12" db="EMBL/GenBank/DDBJ databases">
        <authorList>
            <person name="Sun Q."/>
            <person name="Inoue M."/>
        </authorList>
    </citation>
    <scope>NUCLEOTIDE SEQUENCE</scope>
    <source>
        <strain evidence="3">JCM 13006</strain>
    </source>
</reference>
<dbReference type="Gene3D" id="2.80.10.50">
    <property type="match status" value="2"/>
</dbReference>
<dbReference type="PROSITE" id="PS50231">
    <property type="entry name" value="RICIN_B_LECTIN"/>
    <property type="match status" value="1"/>
</dbReference>
<dbReference type="Proteomes" id="UP001501752">
    <property type="component" value="Unassembled WGS sequence"/>
</dbReference>
<feature type="domain" description="Ricin B lectin" evidence="2">
    <location>
        <begin position="34"/>
        <end position="171"/>
    </location>
</feature>
<feature type="signal peptide" evidence="1">
    <location>
        <begin position="1"/>
        <end position="26"/>
    </location>
</feature>
<dbReference type="InterPro" id="IPR000772">
    <property type="entry name" value="Ricin_B_lectin"/>
</dbReference>
<dbReference type="Pfam" id="PF00652">
    <property type="entry name" value="Ricin_B_lectin"/>
    <property type="match status" value="1"/>
</dbReference>
<evidence type="ECO:0000313" key="4">
    <source>
        <dbReference type="EMBL" id="GAA4886020.1"/>
    </source>
</evidence>
<proteinExistence type="predicted"/>
<dbReference type="InterPro" id="IPR035992">
    <property type="entry name" value="Ricin_B-like_lectins"/>
</dbReference>
<dbReference type="EMBL" id="BAABIS010000001">
    <property type="protein sequence ID" value="GAA4886020.1"/>
    <property type="molecule type" value="Genomic_DNA"/>
</dbReference>
<dbReference type="SMART" id="SM00458">
    <property type="entry name" value="RICIN"/>
    <property type="match status" value="1"/>
</dbReference>
<dbReference type="CDD" id="cd00161">
    <property type="entry name" value="beta-trefoil_Ricin-like"/>
    <property type="match status" value="1"/>
</dbReference>